<dbReference type="AlphaFoldDB" id="A0A9Q0UZW2"/>
<dbReference type="PANTHER" id="PTHR34968:SF1">
    <property type="entry name" value="AUGMIN SUBUNIT 5"/>
    <property type="match status" value="1"/>
</dbReference>
<evidence type="ECO:0000313" key="1">
    <source>
        <dbReference type="EMBL" id="KAJ6738685.1"/>
    </source>
</evidence>
<dbReference type="GO" id="GO:0051225">
    <property type="term" value="P:spindle assembly"/>
    <property type="evidence" value="ECO:0007669"/>
    <property type="project" value="InterPro"/>
</dbReference>
<reference evidence="1" key="1">
    <citation type="submission" date="2022-11" db="EMBL/GenBank/DDBJ databases">
        <authorList>
            <person name="Hyden B.L."/>
            <person name="Feng K."/>
            <person name="Yates T."/>
            <person name="Jawdy S."/>
            <person name="Smart L.B."/>
            <person name="Muchero W."/>
        </authorList>
    </citation>
    <scope>NUCLEOTIDE SEQUENCE</scope>
    <source>
        <tissue evidence="1">Shoot tip</tissue>
    </source>
</reference>
<sequence>MQGPSSALAQPESILEWLQKEMNYRPLGPYRATASKSQLPSIDTMRKVCRGSMIPIWG</sequence>
<feature type="non-terminal residue" evidence="1">
    <location>
        <position position="58"/>
    </location>
</feature>
<dbReference type="InterPro" id="IPR044706">
    <property type="entry name" value="AUG5_plant"/>
</dbReference>
<organism evidence="1 2">
    <name type="scientific">Salix koriyanagi</name>
    <dbReference type="NCBI Taxonomy" id="2511006"/>
    <lineage>
        <taxon>Eukaryota</taxon>
        <taxon>Viridiplantae</taxon>
        <taxon>Streptophyta</taxon>
        <taxon>Embryophyta</taxon>
        <taxon>Tracheophyta</taxon>
        <taxon>Spermatophyta</taxon>
        <taxon>Magnoliopsida</taxon>
        <taxon>eudicotyledons</taxon>
        <taxon>Gunneridae</taxon>
        <taxon>Pentapetalae</taxon>
        <taxon>rosids</taxon>
        <taxon>fabids</taxon>
        <taxon>Malpighiales</taxon>
        <taxon>Salicaceae</taxon>
        <taxon>Saliceae</taxon>
        <taxon>Salix</taxon>
    </lineage>
</organism>
<dbReference type="GO" id="GO:0005876">
    <property type="term" value="C:spindle microtubule"/>
    <property type="evidence" value="ECO:0007669"/>
    <property type="project" value="InterPro"/>
</dbReference>
<dbReference type="GO" id="GO:0070652">
    <property type="term" value="C:HAUS complex"/>
    <property type="evidence" value="ECO:0007669"/>
    <property type="project" value="InterPro"/>
</dbReference>
<gene>
    <name evidence="1" type="ORF">OIU74_003618</name>
</gene>
<name>A0A9Q0UZW2_9ROSI</name>
<comment type="caution">
    <text evidence="1">The sequence shown here is derived from an EMBL/GenBank/DDBJ whole genome shotgun (WGS) entry which is preliminary data.</text>
</comment>
<dbReference type="EMBL" id="JAPFFM010000010">
    <property type="protein sequence ID" value="KAJ6738685.1"/>
    <property type="molecule type" value="Genomic_DNA"/>
</dbReference>
<dbReference type="Pfam" id="PF14817">
    <property type="entry name" value="HAUS5"/>
    <property type="match status" value="1"/>
</dbReference>
<evidence type="ECO:0000313" key="2">
    <source>
        <dbReference type="Proteomes" id="UP001151752"/>
    </source>
</evidence>
<dbReference type="InterPro" id="IPR029131">
    <property type="entry name" value="HAUS5"/>
</dbReference>
<proteinExistence type="predicted"/>
<reference evidence="1" key="2">
    <citation type="journal article" date="2023" name="Int. J. Mol. Sci.">
        <title>De Novo Assembly and Annotation of 11 Diverse Shrub Willow (Salix) Genomes Reveals Novel Gene Organization in Sex-Linked Regions.</title>
        <authorList>
            <person name="Hyden B."/>
            <person name="Feng K."/>
            <person name="Yates T.B."/>
            <person name="Jawdy S."/>
            <person name="Cereghino C."/>
            <person name="Smart L.B."/>
            <person name="Muchero W."/>
        </authorList>
    </citation>
    <scope>NUCLEOTIDE SEQUENCE</scope>
    <source>
        <tissue evidence="1">Shoot tip</tissue>
    </source>
</reference>
<protein>
    <submittedName>
        <fullName evidence="1">Uncharacterized protein</fullName>
    </submittedName>
</protein>
<accession>A0A9Q0UZW2</accession>
<keyword evidence="2" id="KW-1185">Reference proteome</keyword>
<dbReference type="Proteomes" id="UP001151752">
    <property type="component" value="Chromosome 4"/>
</dbReference>
<dbReference type="PANTHER" id="PTHR34968">
    <property type="entry name" value="AUGMIN SUBUNIT 5"/>
    <property type="match status" value="1"/>
</dbReference>